<dbReference type="InterPro" id="IPR011013">
    <property type="entry name" value="Gal_mutarotase_sf_dom"/>
</dbReference>
<evidence type="ECO:0000313" key="9">
    <source>
        <dbReference type="Proteomes" id="UP000245771"/>
    </source>
</evidence>
<feature type="domain" description="Glycoside hydrolase family 38 central" evidence="7">
    <location>
        <begin position="558"/>
        <end position="637"/>
    </location>
</feature>
<dbReference type="GeneID" id="37024143"/>
<dbReference type="SUPFAM" id="SSF88713">
    <property type="entry name" value="Glycoside hydrolase/deacetylase"/>
    <property type="match status" value="1"/>
</dbReference>
<gene>
    <name evidence="8" type="ORF">FA14DRAFT_44949</name>
</gene>
<evidence type="ECO:0000256" key="5">
    <source>
        <dbReference type="ARBA" id="ARBA00022801"/>
    </source>
</evidence>
<evidence type="ECO:0000256" key="2">
    <source>
        <dbReference type="ARBA" id="ARBA00009792"/>
    </source>
</evidence>
<dbReference type="Gene3D" id="1.20.1270.50">
    <property type="entry name" value="Glycoside hydrolase family 38, central domain"/>
    <property type="match status" value="1"/>
</dbReference>
<dbReference type="Pfam" id="PF01074">
    <property type="entry name" value="Glyco_hydro_38N"/>
    <property type="match status" value="1"/>
</dbReference>
<dbReference type="GO" id="GO:0000329">
    <property type="term" value="C:fungal-type vacuole membrane"/>
    <property type="evidence" value="ECO:0007669"/>
    <property type="project" value="TreeGrafter"/>
</dbReference>
<dbReference type="GO" id="GO:0004559">
    <property type="term" value="F:alpha-mannosidase activity"/>
    <property type="evidence" value="ECO:0007669"/>
    <property type="project" value="UniProtKB-EC"/>
</dbReference>
<dbReference type="Gene3D" id="3.20.110.10">
    <property type="entry name" value="Glycoside hydrolase 38, N terminal domain"/>
    <property type="match status" value="1"/>
</dbReference>
<dbReference type="InterPro" id="IPR037094">
    <property type="entry name" value="Glyco_hydro_38_cen_sf"/>
</dbReference>
<dbReference type="OrthoDB" id="10261055at2759"/>
<dbReference type="InterPro" id="IPR015341">
    <property type="entry name" value="Glyco_hydro_38_cen"/>
</dbReference>
<dbReference type="STRING" id="1280837.A0A316VD82"/>
<dbReference type="AlphaFoldDB" id="A0A316VD82"/>
<dbReference type="Pfam" id="PF09261">
    <property type="entry name" value="Alpha-mann_mid"/>
    <property type="match status" value="1"/>
</dbReference>
<dbReference type="SUPFAM" id="SSF88688">
    <property type="entry name" value="Families 57/38 glycoside transferase middle domain"/>
    <property type="match status" value="1"/>
</dbReference>
<keyword evidence="9" id="KW-1185">Reference proteome</keyword>
<dbReference type="Pfam" id="PF17677">
    <property type="entry name" value="Glyco_hydro38C2"/>
    <property type="match status" value="1"/>
</dbReference>
<dbReference type="SMART" id="SM00872">
    <property type="entry name" value="Alpha-mann_mid"/>
    <property type="match status" value="1"/>
</dbReference>
<proteinExistence type="inferred from homology"/>
<evidence type="ECO:0000256" key="4">
    <source>
        <dbReference type="ARBA" id="ARBA00022723"/>
    </source>
</evidence>
<evidence type="ECO:0000256" key="1">
    <source>
        <dbReference type="ARBA" id="ARBA00000365"/>
    </source>
</evidence>
<accession>A0A316VD82</accession>
<keyword evidence="6" id="KW-0326">Glycosidase</keyword>
<dbReference type="Gene3D" id="2.70.98.30">
    <property type="entry name" value="Golgi alpha-mannosidase II, domain 4"/>
    <property type="match status" value="1"/>
</dbReference>
<dbReference type="Pfam" id="PF07748">
    <property type="entry name" value="Glyco_hydro_38C"/>
    <property type="match status" value="1"/>
</dbReference>
<evidence type="ECO:0000256" key="6">
    <source>
        <dbReference type="ARBA" id="ARBA00023295"/>
    </source>
</evidence>
<dbReference type="Proteomes" id="UP000245771">
    <property type="component" value="Unassembled WGS sequence"/>
</dbReference>
<dbReference type="EMBL" id="KZ819603">
    <property type="protein sequence ID" value="PWN35637.1"/>
    <property type="molecule type" value="Genomic_DNA"/>
</dbReference>
<comment type="similarity">
    <text evidence="2">Belongs to the glycosyl hydrolase 38 family.</text>
</comment>
<name>A0A316VD82_9BASI</name>
<dbReference type="InterPro" id="IPR011682">
    <property type="entry name" value="Glyco_hydro_38_C"/>
</dbReference>
<dbReference type="InterPro" id="IPR041147">
    <property type="entry name" value="GH38_C"/>
</dbReference>
<protein>
    <recommendedName>
        <fullName evidence="3">alpha-mannosidase</fullName>
        <ecNumber evidence="3">3.2.1.24</ecNumber>
    </recommendedName>
</protein>
<dbReference type="InParanoid" id="A0A316VD82"/>
<dbReference type="FunCoup" id="A0A316VD82">
    <property type="interactions" value="51"/>
</dbReference>
<sequence length="1135" mass="128480">MSPDKHFYPLRSSESAHPIRRINTRGVEQARVQEFNSDQWSKWNINSVLFEDRRDDEEVIKMGLWVPKTGTKPSFEEAIKHEFEPVKKGQKFGPSWSNHWVKIEINVPAEWRDKDWVQLEFDPSCEAMVFDQHGLPLQGITGGWDGRRVDFPLKPEVRKGVLYYIEVTCNGMFGIGNFREGDPDPDRYFELASAAVVVKRPEAWHLLWDYFLLQGCIREMPKDTVLQNQALYVMNQIQNTFRNNDLSTIGKCRKIAEEILGKDWSKKGSKLYQEGNVFHKDDHKIWAVGHTHIDSAWLWPFSATQQKIARSWSTQMDLMDRYPEYKFAASTAQQYWWLEQLYPKLFSKLQKYVKEGRFIPVGGTWVENDANLPSGEAFVRQFLYGQRFFKSRFGSRTNIFWLPDTFGYNSQIPQLARSCGTEYFFTQKLSWSNINRFPHNTMMWTGLDGTQIITHMTPVNNYDSMCGVDDIRRGMTNNQDLNVQPTALLLYGKGDGGGGPNEVNIENLRRARATYNNGYTDMPKVGSDTSPLEFFENIRKITNDGEKLATWNGEVYLEFHRGVYTSHGSIKRWNRKLEILLHQLEWVATMASLRSSDYKYPKEEIDHLWEPFLLCQFHDVLPGSSIRMVYDDAEGIYADVNAKAMKLLQKATSILGSGNGQAIPVAINTLAVPRRELVHIDTKALSVASNKDALLASAVQQTSDGVLLLLEDAKGSGTAKPSPSPASVMRTVEAVQVEETAHGSFAMRNNAVSINLKDGRINSVQVLASDGNWLELIASGRTAGLSICQDFPTSYDAWETEIYATDTTEELQFNTARITERGPWRAAMELDYKFGQSSVTIALSLDAIPASNLAAASGSQSAAKLARSLINFDAKVHWMEKHKFLRFEIPTILRSDSASYETQFGITKRPTYRNTTWDAAKFEVCGHKFSDLSESSLGLAIVTDSKYGYSVEGGLMRLSLLKGATYPDAHQDEGDHIIKFGLYPHLNVLEASDVVHVARIFNEPLQFGDGLLSYSVAEQALETEMPFTLDVPRAGVPQAVVFDTIKRGEDDFEYYGQKASGETTVIVRLYESLGSHANVVINCKHSFKSVTRANMLEDDQEDLDSSLQVRNTSDEGQKVALKLRPFEVVTLKFRL</sequence>
<dbReference type="InterPro" id="IPR027291">
    <property type="entry name" value="Glyco_hydro_38_N_sf"/>
</dbReference>
<comment type="catalytic activity">
    <reaction evidence="1">
        <text>Hydrolysis of terminal, non-reducing alpha-D-mannose residues in alpha-D-mannosides.</text>
        <dbReference type="EC" id="3.2.1.24"/>
    </reaction>
</comment>
<dbReference type="PANTHER" id="PTHR46017">
    <property type="entry name" value="ALPHA-MANNOSIDASE 2C1"/>
    <property type="match status" value="1"/>
</dbReference>
<dbReference type="InterPro" id="IPR000602">
    <property type="entry name" value="Glyco_hydro_38_N"/>
</dbReference>
<dbReference type="GO" id="GO:0030246">
    <property type="term" value="F:carbohydrate binding"/>
    <property type="evidence" value="ECO:0007669"/>
    <property type="project" value="InterPro"/>
</dbReference>
<dbReference type="InterPro" id="IPR011330">
    <property type="entry name" value="Glyco_hydro/deAcase_b/a-brl"/>
</dbReference>
<dbReference type="InterPro" id="IPR028995">
    <property type="entry name" value="Glyco_hydro_57/38_cen_sf"/>
</dbReference>
<keyword evidence="4" id="KW-0479">Metal-binding</keyword>
<dbReference type="FunFam" id="1.20.1270.50:FF:000004">
    <property type="entry name" value="alpha-mannosidase 2C1 isoform X1"/>
    <property type="match status" value="1"/>
</dbReference>
<keyword evidence="5" id="KW-0378">Hydrolase</keyword>
<dbReference type="FunFam" id="3.20.110.10:FF:000002">
    <property type="entry name" value="alpha-mannosidase 2C1 isoform X1"/>
    <property type="match status" value="1"/>
</dbReference>
<dbReference type="SUPFAM" id="SSF74650">
    <property type="entry name" value="Galactose mutarotase-like"/>
    <property type="match status" value="1"/>
</dbReference>
<dbReference type="Pfam" id="PF22907">
    <property type="entry name" value="Ams1-like_1st"/>
    <property type="match status" value="1"/>
</dbReference>
<dbReference type="GO" id="GO:0046872">
    <property type="term" value="F:metal ion binding"/>
    <property type="evidence" value="ECO:0007669"/>
    <property type="project" value="UniProtKB-KW"/>
</dbReference>
<dbReference type="PANTHER" id="PTHR46017:SF1">
    <property type="entry name" value="ALPHA-MANNOSIDASE 2C1"/>
    <property type="match status" value="1"/>
</dbReference>
<reference evidence="8 9" key="1">
    <citation type="journal article" date="2018" name="Mol. Biol. Evol.">
        <title>Broad Genomic Sampling Reveals a Smut Pathogenic Ancestry of the Fungal Clade Ustilaginomycotina.</title>
        <authorList>
            <person name="Kijpornyongpan T."/>
            <person name="Mondo S.J."/>
            <person name="Barry K."/>
            <person name="Sandor L."/>
            <person name="Lee J."/>
            <person name="Lipzen A."/>
            <person name="Pangilinan J."/>
            <person name="LaButti K."/>
            <person name="Hainaut M."/>
            <person name="Henrissat B."/>
            <person name="Grigoriev I.V."/>
            <person name="Spatafora J.W."/>
            <person name="Aime M.C."/>
        </authorList>
    </citation>
    <scope>NUCLEOTIDE SEQUENCE [LARGE SCALE GENOMIC DNA]</scope>
    <source>
        <strain evidence="8 9">MCA 3882</strain>
    </source>
</reference>
<dbReference type="EC" id="3.2.1.24" evidence="3"/>
<dbReference type="GO" id="GO:0006013">
    <property type="term" value="P:mannose metabolic process"/>
    <property type="evidence" value="ECO:0007669"/>
    <property type="project" value="InterPro"/>
</dbReference>
<dbReference type="RefSeq" id="XP_025355939.1">
    <property type="nucleotide sequence ID" value="XM_025502362.1"/>
</dbReference>
<evidence type="ECO:0000259" key="7">
    <source>
        <dbReference type="SMART" id="SM00872"/>
    </source>
</evidence>
<evidence type="ECO:0000256" key="3">
    <source>
        <dbReference type="ARBA" id="ARBA00012752"/>
    </source>
</evidence>
<dbReference type="InterPro" id="IPR054723">
    <property type="entry name" value="Ams1-like_N"/>
</dbReference>
<dbReference type="Gene3D" id="2.60.40.2220">
    <property type="match status" value="1"/>
</dbReference>
<organism evidence="8 9">
    <name type="scientific">Meira miltonrushii</name>
    <dbReference type="NCBI Taxonomy" id="1280837"/>
    <lineage>
        <taxon>Eukaryota</taxon>
        <taxon>Fungi</taxon>
        <taxon>Dikarya</taxon>
        <taxon>Basidiomycota</taxon>
        <taxon>Ustilaginomycotina</taxon>
        <taxon>Exobasidiomycetes</taxon>
        <taxon>Exobasidiales</taxon>
        <taxon>Brachybasidiaceae</taxon>
        <taxon>Meira</taxon>
    </lineage>
</organism>
<dbReference type="GO" id="GO:0009313">
    <property type="term" value="P:oligosaccharide catabolic process"/>
    <property type="evidence" value="ECO:0007669"/>
    <property type="project" value="TreeGrafter"/>
</dbReference>
<evidence type="ECO:0000313" key="8">
    <source>
        <dbReference type="EMBL" id="PWN35637.1"/>
    </source>
</evidence>